<dbReference type="RefSeq" id="WP_309937897.1">
    <property type="nucleotide sequence ID" value="NZ_AP025305.1"/>
</dbReference>
<dbReference type="AlphaFoldDB" id="A0AAE3XLY9"/>
<dbReference type="InterPro" id="IPR002508">
    <property type="entry name" value="MurNAc-LAA_cat"/>
</dbReference>
<feature type="domain" description="MurNAc-LAA" evidence="4">
    <location>
        <begin position="270"/>
        <end position="386"/>
    </location>
</feature>
<evidence type="ECO:0000256" key="3">
    <source>
        <dbReference type="ARBA" id="ARBA00022801"/>
    </source>
</evidence>
<dbReference type="EMBL" id="JAVDQD010000001">
    <property type="protein sequence ID" value="MDR6238409.1"/>
    <property type="molecule type" value="Genomic_DNA"/>
</dbReference>
<evidence type="ECO:0000313" key="6">
    <source>
        <dbReference type="Proteomes" id="UP001185092"/>
    </source>
</evidence>
<reference evidence="5" key="1">
    <citation type="submission" date="2023-07" db="EMBL/GenBank/DDBJ databases">
        <title>Genomic Encyclopedia of Type Strains, Phase IV (KMG-IV): sequencing the most valuable type-strain genomes for metagenomic binning, comparative biology and taxonomic classification.</title>
        <authorList>
            <person name="Goeker M."/>
        </authorList>
    </citation>
    <scope>NUCLEOTIDE SEQUENCE</scope>
    <source>
        <strain evidence="5">DSM 26174</strain>
    </source>
</reference>
<evidence type="ECO:0000256" key="2">
    <source>
        <dbReference type="ARBA" id="ARBA00011901"/>
    </source>
</evidence>
<dbReference type="SUPFAM" id="SSF53187">
    <property type="entry name" value="Zn-dependent exopeptidases"/>
    <property type="match status" value="1"/>
</dbReference>
<dbReference type="Gene3D" id="3.40.630.40">
    <property type="entry name" value="Zn-dependent exopeptidases"/>
    <property type="match status" value="1"/>
</dbReference>
<evidence type="ECO:0000256" key="1">
    <source>
        <dbReference type="ARBA" id="ARBA00001561"/>
    </source>
</evidence>
<dbReference type="Pfam" id="PF01520">
    <property type="entry name" value="Amidase_3"/>
    <property type="match status" value="1"/>
</dbReference>
<keyword evidence="6" id="KW-1185">Reference proteome</keyword>
<dbReference type="EC" id="3.5.1.28" evidence="2"/>
<dbReference type="GO" id="GO:0009253">
    <property type="term" value="P:peptidoglycan catabolic process"/>
    <property type="evidence" value="ECO:0007669"/>
    <property type="project" value="InterPro"/>
</dbReference>
<protein>
    <recommendedName>
        <fullName evidence="2">N-acetylmuramoyl-L-alanine amidase</fullName>
        <ecNumber evidence="2">3.5.1.28</ecNumber>
    </recommendedName>
</protein>
<dbReference type="SMART" id="SM00646">
    <property type="entry name" value="Ami_3"/>
    <property type="match status" value="1"/>
</dbReference>
<accession>A0AAE3XLY9</accession>
<comment type="catalytic activity">
    <reaction evidence="1">
        <text>Hydrolyzes the link between N-acetylmuramoyl residues and L-amino acid residues in certain cell-wall glycopeptides.</text>
        <dbReference type="EC" id="3.5.1.28"/>
    </reaction>
</comment>
<dbReference type="PANTHER" id="PTHR30404">
    <property type="entry name" value="N-ACETYLMURAMOYL-L-ALANINE AMIDASE"/>
    <property type="match status" value="1"/>
</dbReference>
<sequence>MKRYSLDQHNENYHYFLGLNRIKSDHTLDPQKKYLLPILKYKYNGFSVKKSAKLSGWSTAEAVIAYNDELHEKKVKKSDFIDDKELWVPYHLVLEDTKTNRTIPEEETIEEVANTSTKKAATLVNHESSAVKAESTINSEIGSGKIAGNFPIFGPKHARVPLKSQALKGCVYYIVSGHGGPDPGSVYTRGKFELHEDEYAYDVALRLARNLLSHGAKAYVIIRDPNDGIRSGNYLKPSKDEKCWPNLEIPRNQLERLEQRKNAVNQLYDYNKSKGYKYQRLICLHIDSREKDKRIDMFFYHQPSSSKSKVFTTSLQNTIRKKYEQRQKGRGYNGIVKARDLFMLRESKPVATFIELGNIQNIQDQRRILPEDNRQAIANWLTTGLLQKK</sequence>
<dbReference type="GO" id="GO:0030288">
    <property type="term" value="C:outer membrane-bounded periplasmic space"/>
    <property type="evidence" value="ECO:0007669"/>
    <property type="project" value="TreeGrafter"/>
</dbReference>
<comment type="caution">
    <text evidence="5">The sequence shown here is derived from an EMBL/GenBank/DDBJ whole genome shotgun (WGS) entry which is preliminary data.</text>
</comment>
<evidence type="ECO:0000259" key="4">
    <source>
        <dbReference type="SMART" id="SM00646"/>
    </source>
</evidence>
<evidence type="ECO:0000313" key="5">
    <source>
        <dbReference type="EMBL" id="MDR6238409.1"/>
    </source>
</evidence>
<dbReference type="PANTHER" id="PTHR30404:SF0">
    <property type="entry name" value="N-ACETYLMURAMOYL-L-ALANINE AMIDASE AMIC"/>
    <property type="match status" value="1"/>
</dbReference>
<proteinExistence type="predicted"/>
<dbReference type="Proteomes" id="UP001185092">
    <property type="component" value="Unassembled WGS sequence"/>
</dbReference>
<dbReference type="InterPro" id="IPR050695">
    <property type="entry name" value="N-acetylmuramoyl_amidase_3"/>
</dbReference>
<organism evidence="5 6">
    <name type="scientific">Aureibacter tunicatorum</name>
    <dbReference type="NCBI Taxonomy" id="866807"/>
    <lineage>
        <taxon>Bacteria</taxon>
        <taxon>Pseudomonadati</taxon>
        <taxon>Bacteroidota</taxon>
        <taxon>Cytophagia</taxon>
        <taxon>Cytophagales</taxon>
        <taxon>Persicobacteraceae</taxon>
        <taxon>Aureibacter</taxon>
    </lineage>
</organism>
<dbReference type="GO" id="GO:0008745">
    <property type="term" value="F:N-acetylmuramoyl-L-alanine amidase activity"/>
    <property type="evidence" value="ECO:0007669"/>
    <property type="project" value="UniProtKB-EC"/>
</dbReference>
<keyword evidence="3 5" id="KW-0378">Hydrolase</keyword>
<dbReference type="CDD" id="cd02696">
    <property type="entry name" value="MurNAc-LAA"/>
    <property type="match status" value="1"/>
</dbReference>
<gene>
    <name evidence="5" type="ORF">HNQ88_001385</name>
</gene>
<name>A0AAE3XLY9_9BACT</name>